<evidence type="ECO:0000313" key="7">
    <source>
        <dbReference type="EMBL" id="NVN48583.1"/>
    </source>
</evidence>
<reference evidence="7 8" key="1">
    <citation type="submission" date="2020-05" db="EMBL/GenBank/DDBJ databases">
        <title>Draft genome sequence of Mycobacterium hippocampi DL, isolated from European seabass, Dicentrarchus labrax, reared in fish farms.</title>
        <authorList>
            <person name="Stathopoulou P."/>
            <person name="Asimakis E."/>
            <person name="Tzokas K."/>
            <person name="Batargias C."/>
            <person name="Tsiamis G."/>
        </authorList>
    </citation>
    <scope>NUCLEOTIDE SEQUENCE [LARGE SCALE GENOMIC DNA]</scope>
    <source>
        <strain evidence="7 8">DL</strain>
    </source>
</reference>
<evidence type="ECO:0000256" key="3">
    <source>
        <dbReference type="ARBA" id="ARBA00022692"/>
    </source>
</evidence>
<evidence type="ECO:0000256" key="2">
    <source>
        <dbReference type="ARBA" id="ARBA00022475"/>
    </source>
</evidence>
<organism evidence="7 8">
    <name type="scientific">Mycolicibacterium hippocampi</name>
    <dbReference type="NCBI Taxonomy" id="659824"/>
    <lineage>
        <taxon>Bacteria</taxon>
        <taxon>Bacillati</taxon>
        <taxon>Actinomycetota</taxon>
        <taxon>Actinomycetes</taxon>
        <taxon>Mycobacteriales</taxon>
        <taxon>Mycobacteriaceae</taxon>
        <taxon>Mycolicibacterium</taxon>
    </lineage>
</organism>
<evidence type="ECO:0000256" key="1">
    <source>
        <dbReference type="ARBA" id="ARBA00004651"/>
    </source>
</evidence>
<dbReference type="InterPro" id="IPR005171">
    <property type="entry name" value="Cyt_c_oxidase_su4_prok"/>
</dbReference>
<proteinExistence type="predicted"/>
<comment type="caution">
    <text evidence="7">The sequence shown here is derived from an EMBL/GenBank/DDBJ whole genome shotgun (WGS) entry which is preliminary data.</text>
</comment>
<dbReference type="GO" id="GO:0005886">
    <property type="term" value="C:plasma membrane"/>
    <property type="evidence" value="ECO:0007669"/>
    <property type="project" value="UniProtKB-SubCell"/>
</dbReference>
<feature type="transmembrane region" description="Helical" evidence="6">
    <location>
        <begin position="39"/>
        <end position="57"/>
    </location>
</feature>
<dbReference type="AlphaFoldDB" id="A0A850PJ41"/>
<keyword evidence="5 6" id="KW-0472">Membrane</keyword>
<feature type="transmembrane region" description="Helical" evidence="6">
    <location>
        <begin position="12"/>
        <end position="33"/>
    </location>
</feature>
<keyword evidence="4 6" id="KW-1133">Transmembrane helix</keyword>
<protein>
    <recommendedName>
        <fullName evidence="9">Prokaryotic cytochrome C oxidase subunit IV family protein</fullName>
    </recommendedName>
</protein>
<dbReference type="Pfam" id="PF03626">
    <property type="entry name" value="COX4_pro"/>
    <property type="match status" value="1"/>
</dbReference>
<evidence type="ECO:0000313" key="8">
    <source>
        <dbReference type="Proteomes" id="UP000570517"/>
    </source>
</evidence>
<name>A0A850PJ41_9MYCO</name>
<dbReference type="EMBL" id="JABFYL010000005">
    <property type="protein sequence ID" value="NVN48583.1"/>
    <property type="molecule type" value="Genomic_DNA"/>
</dbReference>
<accession>A0A850PJ41</accession>
<gene>
    <name evidence="7" type="ORF">HLY00_4742</name>
</gene>
<evidence type="ECO:0000256" key="5">
    <source>
        <dbReference type="ARBA" id="ARBA00023136"/>
    </source>
</evidence>
<dbReference type="RefSeq" id="WP_178357030.1">
    <property type="nucleotide sequence ID" value="NZ_JABFYL010000005.1"/>
</dbReference>
<evidence type="ECO:0008006" key="9">
    <source>
        <dbReference type="Google" id="ProtNLM"/>
    </source>
</evidence>
<evidence type="ECO:0000256" key="4">
    <source>
        <dbReference type="ARBA" id="ARBA00022989"/>
    </source>
</evidence>
<sequence>MTTTELRSAGSSRAITIAWLILSAITLISWWLAPGHSGGLATASVPITVLAVLLGFLKCRMIIRSFMEVRHAPSWLRHSTDLWLVVLWASVLVIYLW</sequence>
<keyword evidence="8" id="KW-1185">Reference proteome</keyword>
<keyword evidence="3 6" id="KW-0812">Transmembrane</keyword>
<comment type="subcellular location">
    <subcellularLocation>
        <location evidence="1">Cell membrane</location>
        <topology evidence="1">Multi-pass membrane protein</topology>
    </subcellularLocation>
</comment>
<keyword evidence="2" id="KW-1003">Cell membrane</keyword>
<dbReference type="Proteomes" id="UP000570517">
    <property type="component" value="Unassembled WGS sequence"/>
</dbReference>
<evidence type="ECO:0000256" key="6">
    <source>
        <dbReference type="SAM" id="Phobius"/>
    </source>
</evidence>